<sequence length="248" mass="26055">MTALTVLGTAAPYPLPDRPCSGYLVQGGGAQVWMDTGPGSLAELLRYTTLDQLDAVWISHLHLDHVGDLLNAYYALAYGLLPPLARPLPVYAPAALGKRLAGFFEQEDAGFVSDVLELRELTDGLSVQLGGLELLSRAVEHGCDAYGLRASAEGRSLAYSGDCAPCPALDELAADADLLLCEADSGEEAAVHHTPEQAGALARRTGVRRLVVTHVGPSLRPAEATARAAEVFGGPTVCAEVGQTLDPW</sequence>
<dbReference type="CDD" id="cd07716">
    <property type="entry name" value="RNaseZ_short-form-like_MBL-fold"/>
    <property type="match status" value="1"/>
</dbReference>
<dbReference type="SMART" id="SM00849">
    <property type="entry name" value="Lactamase_B"/>
    <property type="match status" value="1"/>
</dbReference>
<dbReference type="InterPro" id="IPR036866">
    <property type="entry name" value="RibonucZ/Hydroxyglut_hydro"/>
</dbReference>
<dbReference type="EMBL" id="BAAANC010000002">
    <property type="protein sequence ID" value="GAA1537712.1"/>
    <property type="molecule type" value="Genomic_DNA"/>
</dbReference>
<dbReference type="InterPro" id="IPR001279">
    <property type="entry name" value="Metallo-B-lactamas"/>
</dbReference>
<dbReference type="Pfam" id="PF12706">
    <property type="entry name" value="Lactamase_B_2"/>
    <property type="match status" value="1"/>
</dbReference>
<keyword evidence="3" id="KW-1185">Reference proteome</keyword>
<evidence type="ECO:0000313" key="3">
    <source>
        <dbReference type="Proteomes" id="UP001500363"/>
    </source>
</evidence>
<name>A0ABN2BCK5_9ACTN</name>
<dbReference type="Gene3D" id="3.60.15.10">
    <property type="entry name" value="Ribonuclease Z/Hydroxyacylglutathione hydrolase-like"/>
    <property type="match status" value="1"/>
</dbReference>
<feature type="domain" description="Metallo-beta-lactamase" evidence="1">
    <location>
        <begin position="19"/>
        <end position="214"/>
    </location>
</feature>
<evidence type="ECO:0000259" key="1">
    <source>
        <dbReference type="SMART" id="SM00849"/>
    </source>
</evidence>
<dbReference type="SUPFAM" id="SSF56281">
    <property type="entry name" value="Metallo-hydrolase/oxidoreductase"/>
    <property type="match status" value="1"/>
</dbReference>
<organism evidence="2 3">
    <name type="scientific">Kribbella lupini</name>
    <dbReference type="NCBI Taxonomy" id="291602"/>
    <lineage>
        <taxon>Bacteria</taxon>
        <taxon>Bacillati</taxon>
        <taxon>Actinomycetota</taxon>
        <taxon>Actinomycetes</taxon>
        <taxon>Propionibacteriales</taxon>
        <taxon>Kribbellaceae</taxon>
        <taxon>Kribbella</taxon>
    </lineage>
</organism>
<dbReference type="PANTHER" id="PTHR46018">
    <property type="entry name" value="ZINC PHOSPHODIESTERASE ELAC PROTEIN 1"/>
    <property type="match status" value="1"/>
</dbReference>
<dbReference type="Proteomes" id="UP001500363">
    <property type="component" value="Unassembled WGS sequence"/>
</dbReference>
<gene>
    <name evidence="2" type="ORF">GCM10009741_45530</name>
</gene>
<protein>
    <submittedName>
        <fullName evidence="2">MBL fold metallo-hydrolase</fullName>
    </submittedName>
</protein>
<accession>A0ABN2BCK5</accession>
<proteinExistence type="predicted"/>
<dbReference type="RefSeq" id="WP_344177162.1">
    <property type="nucleotide sequence ID" value="NZ_BAAANC010000002.1"/>
</dbReference>
<comment type="caution">
    <text evidence="2">The sequence shown here is derived from an EMBL/GenBank/DDBJ whole genome shotgun (WGS) entry which is preliminary data.</text>
</comment>
<reference evidence="2 3" key="1">
    <citation type="journal article" date="2019" name="Int. J. Syst. Evol. Microbiol.">
        <title>The Global Catalogue of Microorganisms (GCM) 10K type strain sequencing project: providing services to taxonomists for standard genome sequencing and annotation.</title>
        <authorList>
            <consortium name="The Broad Institute Genomics Platform"/>
            <consortium name="The Broad Institute Genome Sequencing Center for Infectious Disease"/>
            <person name="Wu L."/>
            <person name="Ma J."/>
        </authorList>
    </citation>
    <scope>NUCLEOTIDE SEQUENCE [LARGE SCALE GENOMIC DNA]</scope>
    <source>
        <strain evidence="2 3">JCM 14303</strain>
    </source>
</reference>
<evidence type="ECO:0000313" key="2">
    <source>
        <dbReference type="EMBL" id="GAA1537712.1"/>
    </source>
</evidence>
<dbReference type="PANTHER" id="PTHR46018:SF4">
    <property type="entry name" value="METALLO-HYDROLASE YHFI-RELATED"/>
    <property type="match status" value="1"/>
</dbReference>